<dbReference type="Gene3D" id="1.10.1330.10">
    <property type="entry name" value="Dockerin domain"/>
    <property type="match status" value="1"/>
</dbReference>
<dbReference type="InterPro" id="IPR016134">
    <property type="entry name" value="Dockerin_dom"/>
</dbReference>
<dbReference type="RefSeq" id="WP_307265173.1">
    <property type="nucleotide sequence ID" value="NZ_JAUSVL010000001.1"/>
</dbReference>
<feature type="signal peptide" evidence="1">
    <location>
        <begin position="1"/>
        <end position="25"/>
    </location>
</feature>
<dbReference type="PROSITE" id="PS51766">
    <property type="entry name" value="DOCKERIN"/>
    <property type="match status" value="1"/>
</dbReference>
<evidence type="ECO:0000313" key="3">
    <source>
        <dbReference type="EMBL" id="MDQ0291824.1"/>
    </source>
</evidence>
<dbReference type="PROSITE" id="PS00018">
    <property type="entry name" value="EF_HAND_1"/>
    <property type="match status" value="1"/>
</dbReference>
<comment type="caution">
    <text evidence="3">The sequence shown here is derived from an EMBL/GenBank/DDBJ whole genome shotgun (WGS) entry which is preliminary data.</text>
</comment>
<keyword evidence="4" id="KW-1185">Reference proteome</keyword>
<dbReference type="Pfam" id="PF00404">
    <property type="entry name" value="Dockerin_1"/>
    <property type="match status" value="1"/>
</dbReference>
<proteinExistence type="predicted"/>
<dbReference type="InterPro" id="IPR036439">
    <property type="entry name" value="Dockerin_dom_sf"/>
</dbReference>
<dbReference type="CDD" id="cd14256">
    <property type="entry name" value="Dockerin_I"/>
    <property type="match status" value="1"/>
</dbReference>
<dbReference type="GO" id="GO:0000272">
    <property type="term" value="P:polysaccharide catabolic process"/>
    <property type="evidence" value="ECO:0007669"/>
    <property type="project" value="InterPro"/>
</dbReference>
<feature type="domain" description="Dockerin" evidence="2">
    <location>
        <begin position="23"/>
        <end position="85"/>
    </location>
</feature>
<evidence type="ECO:0000256" key="1">
    <source>
        <dbReference type="SAM" id="SignalP"/>
    </source>
</evidence>
<dbReference type="InterPro" id="IPR002105">
    <property type="entry name" value="Dockerin_1_rpt"/>
</dbReference>
<dbReference type="GO" id="GO:0004553">
    <property type="term" value="F:hydrolase activity, hydrolyzing O-glycosyl compounds"/>
    <property type="evidence" value="ECO:0007669"/>
    <property type="project" value="InterPro"/>
</dbReference>
<dbReference type="InterPro" id="IPR018247">
    <property type="entry name" value="EF_Hand_1_Ca_BS"/>
</dbReference>
<organism evidence="3 4">
    <name type="scientific">Oligosphaera ethanolica</name>
    <dbReference type="NCBI Taxonomy" id="760260"/>
    <lineage>
        <taxon>Bacteria</taxon>
        <taxon>Pseudomonadati</taxon>
        <taxon>Lentisphaerota</taxon>
        <taxon>Oligosphaeria</taxon>
        <taxon>Oligosphaerales</taxon>
        <taxon>Oligosphaeraceae</taxon>
        <taxon>Oligosphaera</taxon>
    </lineage>
</organism>
<accession>A0AAE3VJW7</accession>
<dbReference type="Proteomes" id="UP001238163">
    <property type="component" value="Unassembled WGS sequence"/>
</dbReference>
<feature type="chain" id="PRO_5042177324" description="Dockerin domain-containing protein" evidence="1">
    <location>
        <begin position="26"/>
        <end position="838"/>
    </location>
</feature>
<sequence>MKTTKIRYYAWYFLGMALFAASLHALSGDINGDGVLDVADVVRVQGMIDATVSADSRADFNFDGTVNAVDLRMLEDALRGVALPALLAKATIGAAGGTLEHAASGFRLELPAGALATAQSLALAEWDRGETARYGMASVGAAPLMLYGLPAVAEAEISFALPPGGTRNGESYSLAVGVYELARNSLEPRWHFQLMTAEDGVSVSNGRLTWRPELIPQSGGLRRSDARPGGIAFEIVRDWLGGTTYQSTNFRLQPVSTETTNAEMDRLQGLLQDLEYAYTRAVALGFPMSNRTTLWGDDAQRVKIVIKKTDRERLYGLIGSNEGAEDAWCLPPGYFSAPYLELNTGVVTSASRREIVAHEFVHYVQYMYANNTTTMWLDEMSATWMEGHVSPQGRNYTPSTYKNPRAPINGLYRRSSRFNVNYTGFHGYSLSVFAAYLSQQGNFPADFWHRVFNHDMYKYGEGVAPFAAAAGDMGVLGLETMYQRFLRDYLSGKSPYSTSMYRSITIFGNTDQNEGDWQRFAQNGKVSKITKPADISGKLEQAFSIQDMGAATWLFTFPKPKELVRDGDYARLEVDDVCSDLFAVLFQGPEAIGVSSFENIKRDDERKKLILDISLNALKDSDRPMSIGVVAVNANDNTGDAPELRPVTLSMQFLGVVTLPVSTTHAGVFDMRLMQASADLEIRSETLGVLGLYTVDMWPGVGEELGPFPVVTVQMNKVFPQTLRVRSTISLVDFGEVHGKDNLGYDFSSHMVPTQRVKILVGERTAAGEELLLLDTVETTLDVLASKDGVPVELSPNNIGNSVAIELIPIYEGTGITSGMGENLRVAWCEFFPYEGAE</sequence>
<dbReference type="AlphaFoldDB" id="A0AAE3VJW7"/>
<protein>
    <recommendedName>
        <fullName evidence="2">Dockerin domain-containing protein</fullName>
    </recommendedName>
</protein>
<gene>
    <name evidence="3" type="ORF">J3R75_003931</name>
</gene>
<keyword evidence="1" id="KW-0732">Signal</keyword>
<reference evidence="3" key="1">
    <citation type="submission" date="2023-07" db="EMBL/GenBank/DDBJ databases">
        <title>Genomic Encyclopedia of Type Strains, Phase IV (KMG-IV): sequencing the most valuable type-strain genomes for metagenomic binning, comparative biology and taxonomic classification.</title>
        <authorList>
            <person name="Goeker M."/>
        </authorList>
    </citation>
    <scope>NUCLEOTIDE SEQUENCE</scope>
    <source>
        <strain evidence="3">DSM 24202</strain>
    </source>
</reference>
<evidence type="ECO:0000259" key="2">
    <source>
        <dbReference type="PROSITE" id="PS51766"/>
    </source>
</evidence>
<evidence type="ECO:0000313" key="4">
    <source>
        <dbReference type="Proteomes" id="UP001238163"/>
    </source>
</evidence>
<name>A0AAE3VJW7_9BACT</name>
<dbReference type="EMBL" id="JAUSVL010000001">
    <property type="protein sequence ID" value="MDQ0291824.1"/>
    <property type="molecule type" value="Genomic_DNA"/>
</dbReference>
<dbReference type="SUPFAM" id="SSF63446">
    <property type="entry name" value="Type I dockerin domain"/>
    <property type="match status" value="1"/>
</dbReference>